<accession>A0A0L0VV87</accession>
<proteinExistence type="predicted"/>
<dbReference type="Gene3D" id="1.20.1410.10">
    <property type="entry name" value="I/LWEQ domain"/>
    <property type="match status" value="1"/>
</dbReference>
<evidence type="ECO:0000313" key="2">
    <source>
        <dbReference type="EMBL" id="KNF03107.1"/>
    </source>
</evidence>
<protein>
    <submittedName>
        <fullName evidence="2">Uncharacterized protein</fullName>
    </submittedName>
</protein>
<name>A0A0L0VV87_9BASI</name>
<feature type="compositionally biased region" description="Acidic residues" evidence="1">
    <location>
        <begin position="261"/>
        <end position="275"/>
    </location>
</feature>
<feature type="compositionally biased region" description="Acidic residues" evidence="1">
    <location>
        <begin position="283"/>
        <end position="302"/>
    </location>
</feature>
<dbReference type="EMBL" id="AJIL01000019">
    <property type="protein sequence ID" value="KNF03107.1"/>
    <property type="molecule type" value="Genomic_DNA"/>
</dbReference>
<comment type="caution">
    <text evidence="2">The sequence shown here is derived from an EMBL/GenBank/DDBJ whole genome shotgun (WGS) entry which is preliminary data.</text>
</comment>
<dbReference type="OrthoDB" id="2500875at2759"/>
<gene>
    <name evidence="2" type="ORF">PSTG_03691</name>
</gene>
<sequence length="461" mass="53155">MVNSIHTKSRPSSSEPSPKINEQLIARQRGWIFQGFRDMRIKYDFYSNDRLKKSPSIEKSEPYDRLTWQSGLNLLQYSLLPILSQQIETLSSLLEPLDLRRDNTTRKLESILELQVEIDHTMCQITEFVAVICPRPPGVPDRTDDNQLQNLKGSRFQGLLFKIKFLNHDICALFIHSSQLIQELKLSPKRYRRQTRKFNHRGRVTQFTELIKESIELITRWLKHSEFHHVQDEWDIEVGGIDEKLAKLTKLINPTITKPVEEEEESGEGTGEEEGREGHVDEGDVEDSDDEDSVDGEEDQLEIEDLSDPAIELARSAMPIIKLSRLFFKKLSRIGNYKFSGEQFTEMSSNQLGRLERSAGDISSLITKLNDKMVEVDVNDQFHTVTILTRTVEDLHPIFDSCILLIILYVVPLMKISPQDHHSSSQSDIDLKTWLGEWNNLFLTSTQNFIHALHTFARSPA</sequence>
<evidence type="ECO:0000313" key="3">
    <source>
        <dbReference type="Proteomes" id="UP000054564"/>
    </source>
</evidence>
<dbReference type="Proteomes" id="UP000054564">
    <property type="component" value="Unassembled WGS sequence"/>
</dbReference>
<organism evidence="2 3">
    <name type="scientific">Puccinia striiformis f. sp. tritici PST-78</name>
    <dbReference type="NCBI Taxonomy" id="1165861"/>
    <lineage>
        <taxon>Eukaryota</taxon>
        <taxon>Fungi</taxon>
        <taxon>Dikarya</taxon>
        <taxon>Basidiomycota</taxon>
        <taxon>Pucciniomycotina</taxon>
        <taxon>Pucciniomycetes</taxon>
        <taxon>Pucciniales</taxon>
        <taxon>Pucciniaceae</taxon>
        <taxon>Puccinia</taxon>
    </lineage>
</organism>
<reference evidence="3" key="1">
    <citation type="submission" date="2014-03" db="EMBL/GenBank/DDBJ databases">
        <title>The Genome Sequence of Puccinia striiformis f. sp. tritici PST-78.</title>
        <authorList>
            <consortium name="The Broad Institute Genome Sequencing Platform"/>
            <person name="Cuomo C."/>
            <person name="Hulbert S."/>
            <person name="Chen X."/>
            <person name="Walker B."/>
            <person name="Young S.K."/>
            <person name="Zeng Q."/>
            <person name="Gargeya S."/>
            <person name="Fitzgerald M."/>
            <person name="Haas B."/>
            <person name="Abouelleil A."/>
            <person name="Alvarado L."/>
            <person name="Arachchi H.M."/>
            <person name="Berlin A.M."/>
            <person name="Chapman S.B."/>
            <person name="Goldberg J."/>
            <person name="Griggs A."/>
            <person name="Gujja S."/>
            <person name="Hansen M."/>
            <person name="Howarth C."/>
            <person name="Imamovic A."/>
            <person name="Larimer J."/>
            <person name="McCowan C."/>
            <person name="Montmayeur A."/>
            <person name="Murphy C."/>
            <person name="Neiman D."/>
            <person name="Pearson M."/>
            <person name="Priest M."/>
            <person name="Roberts A."/>
            <person name="Saif S."/>
            <person name="Shea T."/>
            <person name="Sisk P."/>
            <person name="Sykes S."/>
            <person name="Wortman J."/>
            <person name="Nusbaum C."/>
            <person name="Birren B."/>
        </authorList>
    </citation>
    <scope>NUCLEOTIDE SEQUENCE [LARGE SCALE GENOMIC DNA]</scope>
    <source>
        <strain evidence="3">race PST-78</strain>
    </source>
</reference>
<dbReference type="PANTHER" id="PTHR33069">
    <property type="entry name" value="CHROMOSOME 7, WHOLE GENOME SHOTGUN SEQUENCE-RELATED"/>
    <property type="match status" value="1"/>
</dbReference>
<dbReference type="PANTHER" id="PTHR33069:SF3">
    <property type="entry name" value="DYNEIN HEAVY CHAIN TAIL DOMAIN-CONTAINING PROTEIN"/>
    <property type="match status" value="1"/>
</dbReference>
<evidence type="ECO:0000256" key="1">
    <source>
        <dbReference type="SAM" id="MobiDB-lite"/>
    </source>
</evidence>
<feature type="region of interest" description="Disordered" evidence="1">
    <location>
        <begin position="256"/>
        <end position="302"/>
    </location>
</feature>
<dbReference type="AlphaFoldDB" id="A0A0L0VV87"/>
<keyword evidence="3" id="KW-1185">Reference proteome</keyword>